<reference evidence="1 2" key="1">
    <citation type="submission" date="2023-12" db="EMBL/GenBank/DDBJ databases">
        <title>Sinomonas terricola sp. nov, isolated from litchi orchard soil in Guangdong, PR China.</title>
        <authorList>
            <person name="Jiaxin W."/>
            <person name="Yang Z."/>
            <person name="Honghui Z."/>
        </authorList>
    </citation>
    <scope>NUCLEOTIDE SEQUENCE [LARGE SCALE GENOMIC DNA]</scope>
    <source>
        <strain evidence="1 2">JGH33</strain>
    </source>
</reference>
<gene>
    <name evidence="1" type="ORF">SPF06_08070</name>
</gene>
<comment type="caution">
    <text evidence="1">The sequence shown here is derived from an EMBL/GenBank/DDBJ whole genome shotgun (WGS) entry which is preliminary data.</text>
</comment>
<organism evidence="1 2">
    <name type="scientific">Sinomonas terricola</name>
    <dbReference type="NCBI Taxonomy" id="3110330"/>
    <lineage>
        <taxon>Bacteria</taxon>
        <taxon>Bacillati</taxon>
        <taxon>Actinomycetota</taxon>
        <taxon>Actinomycetes</taxon>
        <taxon>Micrococcales</taxon>
        <taxon>Micrococcaceae</taxon>
        <taxon>Sinomonas</taxon>
    </lineage>
</organism>
<evidence type="ECO:0000313" key="1">
    <source>
        <dbReference type="EMBL" id="MEA5454673.1"/>
    </source>
</evidence>
<accession>A0ABU5T4Z9</accession>
<keyword evidence="2" id="KW-1185">Reference proteome</keyword>
<dbReference type="EMBL" id="JAYGGQ010000004">
    <property type="protein sequence ID" value="MEA5454673.1"/>
    <property type="molecule type" value="Genomic_DNA"/>
</dbReference>
<evidence type="ECO:0000313" key="2">
    <source>
        <dbReference type="Proteomes" id="UP001304769"/>
    </source>
</evidence>
<dbReference type="Proteomes" id="UP001304769">
    <property type="component" value="Unassembled WGS sequence"/>
</dbReference>
<name>A0ABU5T4Z9_9MICC</name>
<protein>
    <submittedName>
        <fullName evidence="1">Uncharacterized protein</fullName>
    </submittedName>
</protein>
<proteinExistence type="predicted"/>
<sequence length="350" mass="35835">MSDIQVVQVLWGPGTYLPQVQRTTAPSIASFYASVLGGPSPLNTWLDADYNTVGGTNQHFGTGTFAGQYLISPSTGTMVDDSQIQSELRAQIAAGNLPSPAVDAAGRDRTYYAIFFPAGTAVTLRGMSSCTYFGGYHNAVPGTAGTPTFAYGVHPDMTACPYYGPSAWESTTIIAWHELAETMTNPGTLATGYGWVNSNGGGSEIADICTGTVGTTTGTDGLSYTVQYLWSNSRNACYLPDDFAISTPLTAPLQAGSRPSSVSISTRVTSGGPATITLSVSGVPRGLAASIAASATSGDTVQLSLRADGSVSAGTYPLTISGTSSDGISHAAVVTVVVTAAAQHGRAPGR</sequence>
<dbReference type="RefSeq" id="WP_323278513.1">
    <property type="nucleotide sequence ID" value="NZ_JAYGGQ010000004.1"/>
</dbReference>